<sequence>MSRTRAILFTFVISGMLLTACGGKESAAEHQHGAKSERYETTASLTVMPEFLANYTDNTQATYATVNELMDVIKEIKCYCGCMDEETGYHDSLRRCFIAENKDGEVKWTDHGAQCGICLTELQDAKRLHDEGKSVDEIKEFIDNKYKGTES</sequence>
<evidence type="ECO:0000313" key="1">
    <source>
        <dbReference type="EMBL" id="KOR90432.1"/>
    </source>
</evidence>
<proteinExistence type="predicted"/>
<reference evidence="2" key="1">
    <citation type="submission" date="2015-08" db="EMBL/GenBank/DDBJ databases">
        <title>Genome sequencing project for genomic taxonomy and phylogenomics of Bacillus-like bacteria.</title>
        <authorList>
            <person name="Liu B."/>
            <person name="Wang J."/>
            <person name="Zhu Y."/>
            <person name="Liu G."/>
            <person name="Chen Q."/>
            <person name="Chen Z."/>
            <person name="Lan J."/>
            <person name="Che J."/>
            <person name="Ge C."/>
            <person name="Shi H."/>
            <person name="Pan Z."/>
            <person name="Liu X."/>
        </authorList>
    </citation>
    <scope>NUCLEOTIDE SEQUENCE [LARGE SCALE GENOMIC DNA]</scope>
    <source>
        <strain evidence="2">FJAT-22460</strain>
    </source>
</reference>
<dbReference type="RefSeq" id="WP_054403368.1">
    <property type="nucleotide sequence ID" value="NZ_LIUT01000001.1"/>
</dbReference>
<dbReference type="EMBL" id="LIUT01000001">
    <property type="protein sequence ID" value="KOR90432.1"/>
    <property type="molecule type" value="Genomic_DNA"/>
</dbReference>
<dbReference type="PROSITE" id="PS51257">
    <property type="entry name" value="PROKAR_LIPOPROTEIN"/>
    <property type="match status" value="1"/>
</dbReference>
<accession>A0A0M1P7Q9</accession>
<name>A0A0M1P7Q9_9BACL</name>
<dbReference type="InterPro" id="IPR025673">
    <property type="entry name" value="PCYCGC"/>
</dbReference>
<dbReference type="Pfam" id="PF13798">
    <property type="entry name" value="PCYCGC"/>
    <property type="match status" value="1"/>
</dbReference>
<keyword evidence="2" id="KW-1185">Reference proteome</keyword>
<dbReference type="PATRIC" id="fig|1705565.3.peg.5226"/>
<dbReference type="OrthoDB" id="2654667at2"/>
<comment type="caution">
    <text evidence="1">The sequence shown here is derived from an EMBL/GenBank/DDBJ whole genome shotgun (WGS) entry which is preliminary data.</text>
</comment>
<dbReference type="AlphaFoldDB" id="A0A0M1P7Q9"/>
<protein>
    <recommendedName>
        <fullName evidence="3">Lipoprotein</fullName>
    </recommendedName>
</protein>
<organism evidence="1 2">
    <name type="scientific">Paenibacillus solani</name>
    <dbReference type="NCBI Taxonomy" id="1705565"/>
    <lineage>
        <taxon>Bacteria</taxon>
        <taxon>Bacillati</taxon>
        <taxon>Bacillota</taxon>
        <taxon>Bacilli</taxon>
        <taxon>Bacillales</taxon>
        <taxon>Paenibacillaceae</taxon>
        <taxon>Paenibacillus</taxon>
    </lineage>
</organism>
<evidence type="ECO:0008006" key="3">
    <source>
        <dbReference type="Google" id="ProtNLM"/>
    </source>
</evidence>
<dbReference type="Proteomes" id="UP000036932">
    <property type="component" value="Unassembled WGS sequence"/>
</dbReference>
<evidence type="ECO:0000313" key="2">
    <source>
        <dbReference type="Proteomes" id="UP000036932"/>
    </source>
</evidence>
<gene>
    <name evidence="1" type="ORF">AM231_15735</name>
</gene>